<dbReference type="EMBL" id="LT670844">
    <property type="protein sequence ID" value="SHL80489.1"/>
    <property type="molecule type" value="Genomic_DNA"/>
</dbReference>
<dbReference type="Proteomes" id="UP000189935">
    <property type="component" value="Chromosome I"/>
</dbReference>
<dbReference type="AlphaFoldDB" id="A0A1M7DMT9"/>
<sequence length="298" mass="33049">MSFCRLTQTLIVLTALIGLGNSAANAENPDITSRRASERKDFTNDEIRDGFFKIAFNAELQIGAPAERVRKFDEPVRIFVVSKGLPDRRSEIAAIVDDIRARVNHLDVAVTNDREAANFTVTLVAEHDLRRTIRARYGSGKASRIQKSLSPECLSGIGKDKLYRIRRAEVILPVDAGEFVFYDCAYEELLQALGAINDDRSVPWTMFNDEVQMGFFDVYDQYLLNILYDPRVRAGMTKDDVNAILPEVLATVRAWVNDADLARHADAHHAPGAGAPPAMTADLPSSMSAKNALENLPN</sequence>
<dbReference type="InterPro" id="IPR021323">
    <property type="entry name" value="DUF2927"/>
</dbReference>
<reference evidence="2 3" key="1">
    <citation type="submission" date="2016-11" db="EMBL/GenBank/DDBJ databases">
        <authorList>
            <person name="Jaros S."/>
            <person name="Januszkiewicz K."/>
            <person name="Wedrychowicz H."/>
        </authorList>
    </citation>
    <scope>NUCLEOTIDE SEQUENCE [LARGE SCALE GENOMIC DNA]</scope>
    <source>
        <strain evidence="2 3">GAS499</strain>
    </source>
</reference>
<accession>A0A1M7DMT9</accession>
<evidence type="ECO:0000256" key="1">
    <source>
        <dbReference type="SAM" id="SignalP"/>
    </source>
</evidence>
<name>A0A1M7DMT9_9BRAD</name>
<evidence type="ECO:0000313" key="2">
    <source>
        <dbReference type="EMBL" id="SHL80489.1"/>
    </source>
</evidence>
<evidence type="ECO:0000313" key="3">
    <source>
        <dbReference type="Proteomes" id="UP000189935"/>
    </source>
</evidence>
<keyword evidence="1" id="KW-0732">Signal</keyword>
<organism evidence="2 3">
    <name type="scientific">Bradyrhizobium lablabi</name>
    <dbReference type="NCBI Taxonomy" id="722472"/>
    <lineage>
        <taxon>Bacteria</taxon>
        <taxon>Pseudomonadati</taxon>
        <taxon>Pseudomonadota</taxon>
        <taxon>Alphaproteobacteria</taxon>
        <taxon>Hyphomicrobiales</taxon>
        <taxon>Nitrobacteraceae</taxon>
        <taxon>Bradyrhizobium</taxon>
    </lineage>
</organism>
<feature type="chain" id="PRO_5012771133" description="DUF2927 domain-containing protein" evidence="1">
    <location>
        <begin position="27"/>
        <end position="298"/>
    </location>
</feature>
<dbReference type="OrthoDB" id="3295600at2"/>
<evidence type="ECO:0008006" key="4">
    <source>
        <dbReference type="Google" id="ProtNLM"/>
    </source>
</evidence>
<dbReference type="RefSeq" id="WP_079543958.1">
    <property type="nucleotide sequence ID" value="NZ_LT670844.1"/>
</dbReference>
<proteinExistence type="predicted"/>
<feature type="signal peptide" evidence="1">
    <location>
        <begin position="1"/>
        <end position="26"/>
    </location>
</feature>
<gene>
    <name evidence="2" type="ORF">SAMN05444159_6862</name>
</gene>
<protein>
    <recommendedName>
        <fullName evidence="4">DUF2927 domain-containing protein</fullName>
    </recommendedName>
</protein>
<dbReference type="Pfam" id="PF11150">
    <property type="entry name" value="DUF2927"/>
    <property type="match status" value="1"/>
</dbReference>